<evidence type="ECO:0000256" key="1">
    <source>
        <dbReference type="ARBA" id="ARBA00023284"/>
    </source>
</evidence>
<gene>
    <name evidence="3" type="ORF">CVT23_13055</name>
</gene>
<dbReference type="AlphaFoldDB" id="A0A2M9G0G7"/>
<evidence type="ECO:0000259" key="2">
    <source>
        <dbReference type="PROSITE" id="PS51352"/>
    </source>
</evidence>
<dbReference type="Proteomes" id="UP000229498">
    <property type="component" value="Unassembled WGS sequence"/>
</dbReference>
<dbReference type="EMBL" id="PHIG01000035">
    <property type="protein sequence ID" value="PJK29211.1"/>
    <property type="molecule type" value="Genomic_DNA"/>
</dbReference>
<dbReference type="InterPro" id="IPR000866">
    <property type="entry name" value="AhpC/TSA"/>
</dbReference>
<dbReference type="InterPro" id="IPR036249">
    <property type="entry name" value="Thioredoxin-like_sf"/>
</dbReference>
<dbReference type="InterPro" id="IPR017937">
    <property type="entry name" value="Thioredoxin_CS"/>
</dbReference>
<organism evidence="3 4">
    <name type="scientific">Minwuia thermotolerans</name>
    <dbReference type="NCBI Taxonomy" id="2056226"/>
    <lineage>
        <taxon>Bacteria</taxon>
        <taxon>Pseudomonadati</taxon>
        <taxon>Pseudomonadota</taxon>
        <taxon>Alphaproteobacteria</taxon>
        <taxon>Minwuiales</taxon>
        <taxon>Minwuiaceae</taxon>
        <taxon>Minwuia</taxon>
    </lineage>
</organism>
<dbReference type="CDD" id="cd02966">
    <property type="entry name" value="TlpA_like_family"/>
    <property type="match status" value="1"/>
</dbReference>
<keyword evidence="4" id="KW-1185">Reference proteome</keyword>
<evidence type="ECO:0000313" key="3">
    <source>
        <dbReference type="EMBL" id="PJK29211.1"/>
    </source>
</evidence>
<dbReference type="PANTHER" id="PTHR42852:SF13">
    <property type="entry name" value="PROTEIN DIPZ"/>
    <property type="match status" value="1"/>
</dbReference>
<dbReference type="InterPro" id="IPR050553">
    <property type="entry name" value="Thioredoxin_ResA/DsbE_sf"/>
</dbReference>
<dbReference type="GO" id="GO:0015036">
    <property type="term" value="F:disulfide oxidoreductase activity"/>
    <property type="evidence" value="ECO:0007669"/>
    <property type="project" value="UniProtKB-ARBA"/>
</dbReference>
<dbReference type="OrthoDB" id="9799347at2"/>
<sequence length="179" mass="19992">MRLLAFVAISVILVISALRAEQAPMSLHDEPQPIPPIGFKHGDGRDYNLDDWRGRIVLLNIWATWCPPCRHEMPTLDRLQDQLGGERFEVIALSIDRAGVGVVRSFFEETGVRRLRLFLDETGESVRKIGGFGLPTTLLIGPQGNELARLVGPAEWDTPEMIAFLETVIAEHTGKQTRP</sequence>
<reference evidence="3 4" key="1">
    <citation type="submission" date="2017-11" db="EMBL/GenBank/DDBJ databases">
        <title>Draft genome sequence of Rhizobiales bacterium SY3-13.</title>
        <authorList>
            <person name="Sun C."/>
        </authorList>
    </citation>
    <scope>NUCLEOTIDE SEQUENCE [LARGE SCALE GENOMIC DNA]</scope>
    <source>
        <strain evidence="3 4">SY3-13</strain>
    </source>
</reference>
<accession>A0A2M9G0G7</accession>
<dbReference type="SUPFAM" id="SSF52833">
    <property type="entry name" value="Thioredoxin-like"/>
    <property type="match status" value="1"/>
</dbReference>
<dbReference type="Pfam" id="PF00578">
    <property type="entry name" value="AhpC-TSA"/>
    <property type="match status" value="1"/>
</dbReference>
<name>A0A2M9G0G7_9PROT</name>
<dbReference type="PROSITE" id="PS51352">
    <property type="entry name" value="THIOREDOXIN_2"/>
    <property type="match status" value="1"/>
</dbReference>
<comment type="caution">
    <text evidence="3">The sequence shown here is derived from an EMBL/GenBank/DDBJ whole genome shotgun (WGS) entry which is preliminary data.</text>
</comment>
<dbReference type="RefSeq" id="WP_109793965.1">
    <property type="nucleotide sequence ID" value="NZ_PHIG01000035.1"/>
</dbReference>
<feature type="domain" description="Thioredoxin" evidence="2">
    <location>
        <begin position="28"/>
        <end position="170"/>
    </location>
</feature>
<dbReference type="PANTHER" id="PTHR42852">
    <property type="entry name" value="THIOL:DISULFIDE INTERCHANGE PROTEIN DSBE"/>
    <property type="match status" value="1"/>
</dbReference>
<dbReference type="PROSITE" id="PS00194">
    <property type="entry name" value="THIOREDOXIN_1"/>
    <property type="match status" value="1"/>
</dbReference>
<keyword evidence="1" id="KW-0676">Redox-active center</keyword>
<protein>
    <submittedName>
        <fullName evidence="3">TlpA family protein disulfide reductase</fullName>
    </submittedName>
</protein>
<dbReference type="GO" id="GO:0016209">
    <property type="term" value="F:antioxidant activity"/>
    <property type="evidence" value="ECO:0007669"/>
    <property type="project" value="InterPro"/>
</dbReference>
<dbReference type="InterPro" id="IPR013766">
    <property type="entry name" value="Thioredoxin_domain"/>
</dbReference>
<evidence type="ECO:0000313" key="4">
    <source>
        <dbReference type="Proteomes" id="UP000229498"/>
    </source>
</evidence>
<proteinExistence type="predicted"/>
<dbReference type="Gene3D" id="3.40.30.10">
    <property type="entry name" value="Glutaredoxin"/>
    <property type="match status" value="1"/>
</dbReference>